<comment type="caution">
    <text evidence="15">The sequence shown here is derived from an EMBL/GenBank/DDBJ whole genome shotgun (WGS) entry which is preliminary data.</text>
</comment>
<dbReference type="InterPro" id="IPR010978">
    <property type="entry name" value="tRNA-bd_arm"/>
</dbReference>
<evidence type="ECO:0000256" key="12">
    <source>
        <dbReference type="ARBA" id="ARBA00049255"/>
    </source>
</evidence>
<proteinExistence type="inferred from homology"/>
<keyword evidence="4 13" id="KW-0963">Cytoplasm</keyword>
<evidence type="ECO:0000256" key="2">
    <source>
        <dbReference type="ARBA" id="ARBA00010207"/>
    </source>
</evidence>
<dbReference type="InterPro" id="IPR045864">
    <property type="entry name" value="aa-tRNA-synth_II/BPL/LPL"/>
</dbReference>
<dbReference type="Pfam" id="PF01409">
    <property type="entry name" value="tRNA-synt_2d"/>
    <property type="match status" value="1"/>
</dbReference>
<protein>
    <recommendedName>
        <fullName evidence="13">Phenylalanine--tRNA ligase alpha subunit</fullName>
        <ecNumber evidence="13">6.1.1.20</ecNumber>
    </recommendedName>
    <alternativeName>
        <fullName evidence="13">Phenylalanyl-tRNA synthetase alpha subunit</fullName>
        <shortName evidence="13">PheRS</shortName>
    </alternativeName>
</protein>
<evidence type="ECO:0000256" key="1">
    <source>
        <dbReference type="ARBA" id="ARBA00004496"/>
    </source>
</evidence>
<evidence type="ECO:0000256" key="10">
    <source>
        <dbReference type="ARBA" id="ARBA00022917"/>
    </source>
</evidence>
<evidence type="ECO:0000256" key="6">
    <source>
        <dbReference type="ARBA" id="ARBA00022723"/>
    </source>
</evidence>
<dbReference type="SUPFAM" id="SSF46589">
    <property type="entry name" value="tRNA-binding arm"/>
    <property type="match status" value="1"/>
</dbReference>
<evidence type="ECO:0000256" key="5">
    <source>
        <dbReference type="ARBA" id="ARBA00022598"/>
    </source>
</evidence>
<dbReference type="RefSeq" id="WP_271174276.1">
    <property type="nucleotide sequence ID" value="NZ_BSEJ01000014.1"/>
</dbReference>
<dbReference type="GO" id="GO:0000287">
    <property type="term" value="F:magnesium ion binding"/>
    <property type="evidence" value="ECO:0007669"/>
    <property type="project" value="UniProtKB-UniRule"/>
</dbReference>
<keyword evidence="9 13" id="KW-0460">Magnesium</keyword>
<reference evidence="15" key="2">
    <citation type="submission" date="2023-01" db="EMBL/GenBank/DDBJ databases">
        <authorList>
            <person name="Sun Q."/>
            <person name="Evtushenko L."/>
        </authorList>
    </citation>
    <scope>NUCLEOTIDE SEQUENCE</scope>
    <source>
        <strain evidence="15">VKM Ac-1020</strain>
    </source>
</reference>
<dbReference type="InterPro" id="IPR002319">
    <property type="entry name" value="Phenylalanyl-tRNA_Synthase"/>
</dbReference>
<dbReference type="NCBIfam" id="TIGR00468">
    <property type="entry name" value="pheS"/>
    <property type="match status" value="1"/>
</dbReference>
<keyword evidence="8 13" id="KW-0067">ATP-binding</keyword>
<comment type="cofactor">
    <cofactor evidence="13">
        <name>Mg(2+)</name>
        <dbReference type="ChEBI" id="CHEBI:18420"/>
    </cofactor>
    <text evidence="13">Binds 2 magnesium ions per tetramer.</text>
</comment>
<keyword evidence="10 13" id="KW-0648">Protein biosynthesis</keyword>
<evidence type="ECO:0000256" key="9">
    <source>
        <dbReference type="ARBA" id="ARBA00022842"/>
    </source>
</evidence>
<comment type="subunit">
    <text evidence="3 13">Tetramer of two alpha and two beta subunits.</text>
</comment>
<dbReference type="GO" id="GO:0004826">
    <property type="term" value="F:phenylalanine-tRNA ligase activity"/>
    <property type="evidence" value="ECO:0007669"/>
    <property type="project" value="UniProtKB-UniRule"/>
</dbReference>
<accession>A0A9W6H5S5</accession>
<dbReference type="EMBL" id="BSEJ01000014">
    <property type="protein sequence ID" value="GLJ62585.1"/>
    <property type="molecule type" value="Genomic_DNA"/>
</dbReference>
<dbReference type="FunFam" id="3.30.930.10:FF:000003">
    <property type="entry name" value="Phenylalanine--tRNA ligase alpha subunit"/>
    <property type="match status" value="1"/>
</dbReference>
<dbReference type="InterPro" id="IPR022911">
    <property type="entry name" value="Phe_tRNA_ligase_alpha1_bac"/>
</dbReference>
<evidence type="ECO:0000256" key="7">
    <source>
        <dbReference type="ARBA" id="ARBA00022741"/>
    </source>
</evidence>
<keyword evidence="16" id="KW-1185">Reference proteome</keyword>
<name>A0A9W6H5S5_9MICO</name>
<evidence type="ECO:0000313" key="15">
    <source>
        <dbReference type="EMBL" id="GLJ62585.1"/>
    </source>
</evidence>
<dbReference type="GO" id="GO:0006432">
    <property type="term" value="P:phenylalanyl-tRNA aminoacylation"/>
    <property type="evidence" value="ECO:0007669"/>
    <property type="project" value="UniProtKB-UniRule"/>
</dbReference>
<dbReference type="GO" id="GO:0000049">
    <property type="term" value="F:tRNA binding"/>
    <property type="evidence" value="ECO:0007669"/>
    <property type="project" value="InterPro"/>
</dbReference>
<dbReference type="PROSITE" id="PS50862">
    <property type="entry name" value="AA_TRNA_LIGASE_II"/>
    <property type="match status" value="1"/>
</dbReference>
<feature type="domain" description="Aminoacyl-transfer RNA synthetases class-II family profile" evidence="14">
    <location>
        <begin position="120"/>
        <end position="320"/>
    </location>
</feature>
<dbReference type="AlphaFoldDB" id="A0A9W6H5S5"/>
<keyword evidence="6 13" id="KW-0479">Metal-binding</keyword>
<evidence type="ECO:0000256" key="3">
    <source>
        <dbReference type="ARBA" id="ARBA00011209"/>
    </source>
</evidence>
<evidence type="ECO:0000256" key="11">
    <source>
        <dbReference type="ARBA" id="ARBA00023146"/>
    </source>
</evidence>
<dbReference type="Gene3D" id="3.30.930.10">
    <property type="entry name" value="Bira Bifunctional Protein, Domain 2"/>
    <property type="match status" value="1"/>
</dbReference>
<dbReference type="InterPro" id="IPR004529">
    <property type="entry name" value="Phe-tRNA-synth_IIc_asu"/>
</dbReference>
<evidence type="ECO:0000256" key="13">
    <source>
        <dbReference type="HAMAP-Rule" id="MF_00281"/>
    </source>
</evidence>
<comment type="catalytic activity">
    <reaction evidence="12 13">
        <text>tRNA(Phe) + L-phenylalanine + ATP = L-phenylalanyl-tRNA(Phe) + AMP + diphosphate + H(+)</text>
        <dbReference type="Rhea" id="RHEA:19413"/>
        <dbReference type="Rhea" id="RHEA-COMP:9668"/>
        <dbReference type="Rhea" id="RHEA-COMP:9699"/>
        <dbReference type="ChEBI" id="CHEBI:15378"/>
        <dbReference type="ChEBI" id="CHEBI:30616"/>
        <dbReference type="ChEBI" id="CHEBI:33019"/>
        <dbReference type="ChEBI" id="CHEBI:58095"/>
        <dbReference type="ChEBI" id="CHEBI:78442"/>
        <dbReference type="ChEBI" id="CHEBI:78531"/>
        <dbReference type="ChEBI" id="CHEBI:456215"/>
        <dbReference type="EC" id="6.1.1.20"/>
    </reaction>
</comment>
<dbReference type="InterPro" id="IPR006195">
    <property type="entry name" value="aa-tRNA-synth_II"/>
</dbReference>
<keyword evidence="7 13" id="KW-0547">Nucleotide-binding</keyword>
<sequence>MSDAPEITPEGVEAAVAAALAAIAAAPDTAALKAARAAHAGEGSPLAAFNAQMRSVPKEQKAEFGKLVGQARGRVTQALAAREEELAQAELAARLEAERVDITAVASRTRTGARHPLSLLQEQIGDIFVGMGWEIAEGPELEHEWFNFDALNFDEDHPARQMQDTFFVDPVERHLVMRTHTSPVQVRSMLERDLPVYVICPGRVYRTDEFDATHLPVFTQFEGLVVDKGITMAHLKGTLDHVARQLFGAEAKTRLRTNYFPFTEPSAELDLWHPTFKGGARWIEWGGCGMINPNVLRAAGIDPEVYSGFAFGMGIERTLMFRSDVKDMRDMAEGDVRFSEQFGMVV</sequence>
<dbReference type="HAMAP" id="MF_00281">
    <property type="entry name" value="Phe_tRNA_synth_alpha1"/>
    <property type="match status" value="1"/>
</dbReference>
<dbReference type="SUPFAM" id="SSF55681">
    <property type="entry name" value="Class II aaRS and biotin synthetases"/>
    <property type="match status" value="1"/>
</dbReference>
<dbReference type="CDD" id="cd00496">
    <property type="entry name" value="PheRS_alpha_core"/>
    <property type="match status" value="1"/>
</dbReference>
<dbReference type="Pfam" id="PF02912">
    <property type="entry name" value="Phe_tRNA-synt_N"/>
    <property type="match status" value="1"/>
</dbReference>
<feature type="binding site" evidence="13">
    <location>
        <position position="264"/>
    </location>
    <ligand>
        <name>Mg(2+)</name>
        <dbReference type="ChEBI" id="CHEBI:18420"/>
        <note>shared with beta subunit</note>
    </ligand>
</feature>
<evidence type="ECO:0000259" key="14">
    <source>
        <dbReference type="PROSITE" id="PS50862"/>
    </source>
</evidence>
<dbReference type="InterPro" id="IPR004188">
    <property type="entry name" value="Phe-tRNA_ligase_II_N"/>
</dbReference>
<evidence type="ECO:0000313" key="16">
    <source>
        <dbReference type="Proteomes" id="UP001142462"/>
    </source>
</evidence>
<keyword evidence="11 13" id="KW-0030">Aminoacyl-tRNA synthetase</keyword>
<dbReference type="GO" id="GO:0005737">
    <property type="term" value="C:cytoplasm"/>
    <property type="evidence" value="ECO:0007669"/>
    <property type="project" value="UniProtKB-SubCell"/>
</dbReference>
<reference evidence="15" key="1">
    <citation type="journal article" date="2014" name="Int. J. Syst. Evol. Microbiol.">
        <title>Complete genome sequence of Corynebacterium casei LMG S-19264T (=DSM 44701T), isolated from a smear-ripened cheese.</title>
        <authorList>
            <consortium name="US DOE Joint Genome Institute (JGI-PGF)"/>
            <person name="Walter F."/>
            <person name="Albersmeier A."/>
            <person name="Kalinowski J."/>
            <person name="Ruckert C."/>
        </authorList>
    </citation>
    <scope>NUCLEOTIDE SEQUENCE</scope>
    <source>
        <strain evidence="15">VKM Ac-1020</strain>
    </source>
</reference>
<comment type="subcellular location">
    <subcellularLocation>
        <location evidence="1 13">Cytoplasm</location>
    </subcellularLocation>
</comment>
<comment type="similarity">
    <text evidence="2 13">Belongs to the class-II aminoacyl-tRNA synthetase family. Phe-tRNA synthetase alpha subunit type 1 subfamily.</text>
</comment>
<evidence type="ECO:0000256" key="8">
    <source>
        <dbReference type="ARBA" id="ARBA00022840"/>
    </source>
</evidence>
<dbReference type="GO" id="GO:0005524">
    <property type="term" value="F:ATP binding"/>
    <property type="evidence" value="ECO:0007669"/>
    <property type="project" value="UniProtKB-UniRule"/>
</dbReference>
<dbReference type="PANTHER" id="PTHR11538">
    <property type="entry name" value="PHENYLALANYL-TRNA SYNTHETASE"/>
    <property type="match status" value="1"/>
</dbReference>
<dbReference type="EC" id="6.1.1.20" evidence="13"/>
<gene>
    <name evidence="13 15" type="primary">pheS</name>
    <name evidence="15" type="ORF">GCM10017576_27160</name>
</gene>
<evidence type="ECO:0000256" key="4">
    <source>
        <dbReference type="ARBA" id="ARBA00022490"/>
    </source>
</evidence>
<dbReference type="Proteomes" id="UP001142462">
    <property type="component" value="Unassembled WGS sequence"/>
</dbReference>
<organism evidence="15 16">
    <name type="scientific">Microbacterium barkeri</name>
    <dbReference type="NCBI Taxonomy" id="33917"/>
    <lineage>
        <taxon>Bacteria</taxon>
        <taxon>Bacillati</taxon>
        <taxon>Actinomycetota</taxon>
        <taxon>Actinomycetes</taxon>
        <taxon>Micrococcales</taxon>
        <taxon>Microbacteriaceae</taxon>
        <taxon>Microbacterium</taxon>
    </lineage>
</organism>
<keyword evidence="5 13" id="KW-0436">Ligase</keyword>
<dbReference type="PANTHER" id="PTHR11538:SF41">
    <property type="entry name" value="PHENYLALANINE--TRNA LIGASE, MITOCHONDRIAL"/>
    <property type="match status" value="1"/>
</dbReference>